<feature type="domain" description="Fungal-type protein kinase" evidence="2">
    <location>
        <begin position="379"/>
        <end position="635"/>
    </location>
</feature>
<dbReference type="OrthoDB" id="2739948at2759"/>
<dbReference type="PROSITE" id="PS00109">
    <property type="entry name" value="PROTEIN_KINASE_TYR"/>
    <property type="match status" value="1"/>
</dbReference>
<keyword evidence="4" id="KW-1185">Reference proteome</keyword>
<accession>G4TSK3</accession>
<protein>
    <recommendedName>
        <fullName evidence="2">Fungal-type protein kinase domain-containing protein</fullName>
    </recommendedName>
</protein>
<evidence type="ECO:0000313" key="3">
    <source>
        <dbReference type="EMBL" id="CCA74296.1"/>
    </source>
</evidence>
<dbReference type="Gene3D" id="1.10.510.10">
    <property type="entry name" value="Transferase(Phosphotransferase) domain 1"/>
    <property type="match status" value="1"/>
</dbReference>
<evidence type="ECO:0000259" key="2">
    <source>
        <dbReference type="Pfam" id="PF17667"/>
    </source>
</evidence>
<dbReference type="Proteomes" id="UP000007148">
    <property type="component" value="Unassembled WGS sequence"/>
</dbReference>
<dbReference type="SUPFAM" id="SSF56112">
    <property type="entry name" value="Protein kinase-like (PK-like)"/>
    <property type="match status" value="1"/>
</dbReference>
<dbReference type="AlphaFoldDB" id="G4TSK3"/>
<dbReference type="PANTHER" id="PTHR38248">
    <property type="entry name" value="FUNK1 6"/>
    <property type="match status" value="1"/>
</dbReference>
<dbReference type="PANTHER" id="PTHR38248:SF2">
    <property type="entry name" value="FUNK1 11"/>
    <property type="match status" value="1"/>
</dbReference>
<sequence>MSQNSSASERKSKGSKEQRSRTSSVGTNSASSTFSNSTQIETRAFDVINSFARPGMTQILENIVVKDANLFADDELKANGITFDDMNLKDFKPFDLKIYDANDKVNPKVTELSMYEPLRKGFQDCIDRAGVPLVCLDTHSLREELDEDLSLDAKAGPDLLITFKGDKYGEESGSWGPTLFYCPGIVVEVKRNFKDDPNLSEDPSQEIQYSRAQVDLCDQINRYVSLAQFPSNPCRYIYSITVTGHKMRLWKWTATGVVVSESFLYKEKEEVLPLYKLFAAITSRSGLGLNWRTTEKDDKSPEVSMADAFRDRMEFTEYQWKQEHSEKLDFLIPKYASWRGVPPEKGWAKVMKTSFMWQIGVYESTKEHLPPIVYLVFKHPIWRAANIVSRGTKVYICIEKKFFEAMKIESVTDEDILKKTKTLKTSWPFLSRDAEATYFNDGKVKELYKESEFCLPRLFSSAEAEDRAQSRGKFMTVSEAERLKDGVARRACWHLFDGVGTELTNFTSTKELIDVLRQCLRTHNDLFTKANILHRDISLDNILIQVSPAKSGDTRRGMLIDLDYARTAKDLAQIYKISYNTTETQKLDGAPPSTGRKTPRPDLTGTVRYMAIALDNWPLHRDWHDYESFYWILIFCAVRHIKEVKIVWSYFYDGVLEISGVNNNARREALNAIFRDRGTTERLARKQCTAGKLDFILNAKLKFSEDYELERLVNKLTVMLRKLYMTLGAVSHLQSSIQQIREEFAQQLREFKNSKWPNFAYGNSYAVRDKEDFKGYAARLTDFVGKLKEYTDTNPSLKASLATLFVQIDLEITNVKFYAGQLEDFGYQAFSSLFQEYTGVSKSKPVPYDVGRDDEAVVIIKPKPKGN</sequence>
<organism evidence="3 4">
    <name type="scientific">Serendipita indica (strain DSM 11827)</name>
    <name type="common">Root endophyte fungus</name>
    <name type="synonym">Piriformospora indica</name>
    <dbReference type="NCBI Taxonomy" id="1109443"/>
    <lineage>
        <taxon>Eukaryota</taxon>
        <taxon>Fungi</taxon>
        <taxon>Dikarya</taxon>
        <taxon>Basidiomycota</taxon>
        <taxon>Agaricomycotina</taxon>
        <taxon>Agaricomycetes</taxon>
        <taxon>Sebacinales</taxon>
        <taxon>Serendipitaceae</taxon>
        <taxon>Serendipita</taxon>
    </lineage>
</organism>
<dbReference type="InterPro" id="IPR040976">
    <property type="entry name" value="Pkinase_fungal"/>
</dbReference>
<dbReference type="HOGENOM" id="CLU_332361_0_0_1"/>
<dbReference type="Pfam" id="PF17667">
    <property type="entry name" value="Pkinase_fungal"/>
    <property type="match status" value="1"/>
</dbReference>
<name>G4TSK3_SERID</name>
<dbReference type="InterPro" id="IPR011009">
    <property type="entry name" value="Kinase-like_dom_sf"/>
</dbReference>
<dbReference type="InParanoid" id="G4TSK3"/>
<comment type="caution">
    <text evidence="3">The sequence shown here is derived from an EMBL/GenBank/DDBJ whole genome shotgun (WGS) entry which is preliminary data.</text>
</comment>
<dbReference type="InterPro" id="IPR008266">
    <property type="entry name" value="Tyr_kinase_AS"/>
</dbReference>
<evidence type="ECO:0000313" key="4">
    <source>
        <dbReference type="Proteomes" id="UP000007148"/>
    </source>
</evidence>
<proteinExistence type="predicted"/>
<dbReference type="GO" id="GO:0004672">
    <property type="term" value="F:protein kinase activity"/>
    <property type="evidence" value="ECO:0007669"/>
    <property type="project" value="InterPro"/>
</dbReference>
<evidence type="ECO:0000256" key="1">
    <source>
        <dbReference type="SAM" id="MobiDB-lite"/>
    </source>
</evidence>
<feature type="region of interest" description="Disordered" evidence="1">
    <location>
        <begin position="1"/>
        <end position="35"/>
    </location>
</feature>
<dbReference type="EMBL" id="CAFZ01000299">
    <property type="protein sequence ID" value="CCA74296.1"/>
    <property type="molecule type" value="Genomic_DNA"/>
</dbReference>
<feature type="compositionally biased region" description="Basic and acidic residues" evidence="1">
    <location>
        <begin position="8"/>
        <end position="20"/>
    </location>
</feature>
<reference evidence="3 4" key="1">
    <citation type="journal article" date="2011" name="PLoS Pathog.">
        <title>Endophytic Life Strategies Decoded by Genome and Transcriptome Analyses of the Mutualistic Root Symbiont Piriformospora indica.</title>
        <authorList>
            <person name="Zuccaro A."/>
            <person name="Lahrmann U."/>
            <person name="Guldener U."/>
            <person name="Langen G."/>
            <person name="Pfiffi S."/>
            <person name="Biedenkopf D."/>
            <person name="Wong P."/>
            <person name="Samans B."/>
            <person name="Grimm C."/>
            <person name="Basiewicz M."/>
            <person name="Murat C."/>
            <person name="Martin F."/>
            <person name="Kogel K.H."/>
        </authorList>
    </citation>
    <scope>NUCLEOTIDE SEQUENCE [LARGE SCALE GENOMIC DNA]</scope>
    <source>
        <strain evidence="3 4">DSM 11827</strain>
    </source>
</reference>
<gene>
    <name evidence="3" type="ORF">PIIN_08249</name>
</gene>